<feature type="modified residue" description="4-aspartylphosphate" evidence="6">
    <location>
        <position position="77"/>
    </location>
</feature>
<keyword evidence="3" id="KW-0805">Transcription regulation</keyword>
<dbReference type="SMART" id="SM00448">
    <property type="entry name" value="REC"/>
    <property type="match status" value="1"/>
</dbReference>
<dbReference type="EMBL" id="DRND01000022">
    <property type="protein sequence ID" value="HFC46290.1"/>
    <property type="molecule type" value="Genomic_DNA"/>
</dbReference>
<feature type="domain" description="Response regulatory" evidence="7">
    <location>
        <begin position="28"/>
        <end position="142"/>
    </location>
</feature>
<name>A0A7V2SXR0_9BACT</name>
<evidence type="ECO:0000256" key="1">
    <source>
        <dbReference type="ARBA" id="ARBA00022553"/>
    </source>
</evidence>
<dbReference type="GO" id="GO:0000976">
    <property type="term" value="F:transcription cis-regulatory region binding"/>
    <property type="evidence" value="ECO:0007669"/>
    <property type="project" value="TreeGrafter"/>
</dbReference>
<dbReference type="GO" id="GO:0032993">
    <property type="term" value="C:protein-DNA complex"/>
    <property type="evidence" value="ECO:0007669"/>
    <property type="project" value="TreeGrafter"/>
</dbReference>
<dbReference type="InterPro" id="IPR039420">
    <property type="entry name" value="WalR-like"/>
</dbReference>
<reference evidence="8" key="1">
    <citation type="journal article" date="2020" name="mSystems">
        <title>Genome- and Community-Level Interaction Insights into Carbon Utilization and Element Cycling Functions of Hydrothermarchaeota in Hydrothermal Sediment.</title>
        <authorList>
            <person name="Zhou Z."/>
            <person name="Liu Y."/>
            <person name="Xu W."/>
            <person name="Pan J."/>
            <person name="Luo Z.H."/>
            <person name="Li M."/>
        </authorList>
    </citation>
    <scope>NUCLEOTIDE SEQUENCE [LARGE SCALE GENOMIC DNA]</scope>
    <source>
        <strain evidence="8">HyVt-503</strain>
    </source>
</reference>
<accession>A0A7V2SXR0</accession>
<dbReference type="SUPFAM" id="SSF52172">
    <property type="entry name" value="CheY-like"/>
    <property type="match status" value="1"/>
</dbReference>
<organism evidence="8">
    <name type="scientific">Dissulfuribacter thermophilus</name>
    <dbReference type="NCBI Taxonomy" id="1156395"/>
    <lineage>
        <taxon>Bacteria</taxon>
        <taxon>Pseudomonadati</taxon>
        <taxon>Thermodesulfobacteriota</taxon>
        <taxon>Dissulfuribacteria</taxon>
        <taxon>Dissulfuribacterales</taxon>
        <taxon>Dissulfuribacteraceae</taxon>
        <taxon>Dissulfuribacter</taxon>
    </lineage>
</organism>
<protein>
    <submittedName>
        <fullName evidence="8">Response regulator</fullName>
    </submittedName>
</protein>
<gene>
    <name evidence="8" type="ORF">ENJ63_00235</name>
</gene>
<dbReference type="InterPro" id="IPR011006">
    <property type="entry name" value="CheY-like_superfamily"/>
</dbReference>
<dbReference type="Gene3D" id="3.40.50.2300">
    <property type="match status" value="1"/>
</dbReference>
<evidence type="ECO:0000256" key="5">
    <source>
        <dbReference type="ARBA" id="ARBA00023163"/>
    </source>
</evidence>
<dbReference type="PANTHER" id="PTHR48111">
    <property type="entry name" value="REGULATOR OF RPOS"/>
    <property type="match status" value="1"/>
</dbReference>
<dbReference type="Pfam" id="PF00072">
    <property type="entry name" value="Response_reg"/>
    <property type="match status" value="1"/>
</dbReference>
<evidence type="ECO:0000313" key="8">
    <source>
        <dbReference type="EMBL" id="HFC46290.1"/>
    </source>
</evidence>
<dbReference type="PROSITE" id="PS50110">
    <property type="entry name" value="RESPONSE_REGULATORY"/>
    <property type="match status" value="1"/>
</dbReference>
<dbReference type="AlphaFoldDB" id="A0A7V2SXR0"/>
<evidence type="ECO:0000256" key="4">
    <source>
        <dbReference type="ARBA" id="ARBA00023125"/>
    </source>
</evidence>
<dbReference type="GO" id="GO:0006355">
    <property type="term" value="P:regulation of DNA-templated transcription"/>
    <property type="evidence" value="ECO:0007669"/>
    <property type="project" value="TreeGrafter"/>
</dbReference>
<comment type="caution">
    <text evidence="8">The sequence shown here is derived from an EMBL/GenBank/DDBJ whole genome shotgun (WGS) entry which is preliminary data.</text>
</comment>
<evidence type="ECO:0000256" key="6">
    <source>
        <dbReference type="PROSITE-ProRule" id="PRU00169"/>
    </source>
</evidence>
<dbReference type="Proteomes" id="UP000885797">
    <property type="component" value="Unassembled WGS sequence"/>
</dbReference>
<proteinExistence type="predicted"/>
<keyword evidence="4" id="KW-0238">DNA-binding</keyword>
<dbReference type="Pfam" id="PF09851">
    <property type="entry name" value="SHOCT"/>
    <property type="match status" value="1"/>
</dbReference>
<keyword evidence="2" id="KW-0902">Two-component regulatory system</keyword>
<dbReference type="InterPro" id="IPR001789">
    <property type="entry name" value="Sig_transdc_resp-reg_receiver"/>
</dbReference>
<dbReference type="GO" id="GO:0000156">
    <property type="term" value="F:phosphorelay response regulator activity"/>
    <property type="evidence" value="ECO:0007669"/>
    <property type="project" value="TreeGrafter"/>
</dbReference>
<evidence type="ECO:0000259" key="7">
    <source>
        <dbReference type="PROSITE" id="PS50110"/>
    </source>
</evidence>
<dbReference type="GO" id="GO:0005829">
    <property type="term" value="C:cytosol"/>
    <property type="evidence" value="ECO:0007669"/>
    <property type="project" value="TreeGrafter"/>
</dbReference>
<keyword evidence="1 6" id="KW-0597">Phosphoprotein</keyword>
<sequence length="239" mass="26898">MYETANNFHTEKVSLMESKVLKPDEKLQILIAEDEKNIGDLLVELLQSEDREITVVNNGLEAIKKLKERPYDLLITDLMMPEVDGMEVIHRAKKLYPDILVIIITGYASLETAIQAVKEGAYDYLRKPFRLDELKISVDNACERIYLIRENKLLLEEIKKAKAGEEVEKQGANLASSGQGTALPTLYGLDWIPPDSYKVPSITPSAALTELERLGKLLQQGLISEDEFQTLKKKLIGAL</sequence>
<keyword evidence="5" id="KW-0804">Transcription</keyword>
<dbReference type="InterPro" id="IPR018649">
    <property type="entry name" value="SHOCT"/>
</dbReference>
<dbReference type="PANTHER" id="PTHR48111:SF1">
    <property type="entry name" value="TWO-COMPONENT RESPONSE REGULATOR ORR33"/>
    <property type="match status" value="1"/>
</dbReference>
<evidence type="ECO:0000256" key="2">
    <source>
        <dbReference type="ARBA" id="ARBA00023012"/>
    </source>
</evidence>
<evidence type="ECO:0000256" key="3">
    <source>
        <dbReference type="ARBA" id="ARBA00023015"/>
    </source>
</evidence>